<dbReference type="Gene3D" id="3.20.20.70">
    <property type="entry name" value="Aldolase class I"/>
    <property type="match status" value="1"/>
</dbReference>
<keyword evidence="2 4" id="KW-0808">Transferase</keyword>
<keyword evidence="3" id="KW-0104">Cadmium</keyword>
<dbReference type="AlphaFoldDB" id="A0AAD2ZPJ7"/>
<dbReference type="EC" id="2.5.1.54" evidence="4"/>
<dbReference type="GO" id="GO:0003849">
    <property type="term" value="F:3-deoxy-7-phosphoheptulonate synthase activity"/>
    <property type="evidence" value="ECO:0007669"/>
    <property type="project" value="UniProtKB-EC"/>
</dbReference>
<dbReference type="PANTHER" id="PTHR21337">
    <property type="entry name" value="PHOSPHO-2-DEHYDRO-3-DEOXYHEPTONATE ALDOLASE 1, 2"/>
    <property type="match status" value="1"/>
</dbReference>
<organism evidence="5">
    <name type="scientific">Providencia rettgeri</name>
    <dbReference type="NCBI Taxonomy" id="587"/>
    <lineage>
        <taxon>Bacteria</taxon>
        <taxon>Pseudomonadati</taxon>
        <taxon>Pseudomonadota</taxon>
        <taxon>Gammaproteobacteria</taxon>
        <taxon>Enterobacterales</taxon>
        <taxon>Morganellaceae</taxon>
        <taxon>Providencia</taxon>
    </lineage>
</organism>
<protein>
    <recommendedName>
        <fullName evidence="4">Phospho-2-dehydro-3-deoxyheptonate aldolase</fullName>
        <ecNumber evidence="4">2.5.1.54</ecNumber>
    </recommendedName>
</protein>
<evidence type="ECO:0000313" key="5">
    <source>
        <dbReference type="EMBL" id="ELR5219590.1"/>
    </source>
</evidence>
<dbReference type="SUPFAM" id="SSF51569">
    <property type="entry name" value="Aldolase"/>
    <property type="match status" value="1"/>
</dbReference>
<evidence type="ECO:0000256" key="1">
    <source>
        <dbReference type="ARBA" id="ARBA00008911"/>
    </source>
</evidence>
<dbReference type="EMBL" id="ABEXCJ050000012">
    <property type="protein sequence ID" value="EMR4591777.1"/>
    <property type="molecule type" value="Genomic_DNA"/>
</dbReference>
<feature type="binding site" evidence="3">
    <location>
        <position position="5"/>
    </location>
    <ligand>
        <name>phosphoenolpyruvate</name>
        <dbReference type="ChEBI" id="CHEBI:58702"/>
    </ligand>
</feature>
<reference evidence="5" key="1">
    <citation type="submission" date="2023-10" db="EMBL/GenBank/DDBJ databases">
        <authorList>
            <consortium name="Clinical and Environmental Microbiology Branch: Whole genome sequencing antimicrobial resistance pathogens in the healthcare setting"/>
        </authorList>
    </citation>
    <scope>NUCLEOTIDE SEQUENCE</scope>
    <source>
        <strain evidence="5">2020QW-00022</strain>
    </source>
</reference>
<evidence type="ECO:0000256" key="2">
    <source>
        <dbReference type="ARBA" id="ARBA00022679"/>
    </source>
</evidence>
<dbReference type="Pfam" id="PF01474">
    <property type="entry name" value="DAHP_synth_2"/>
    <property type="match status" value="1"/>
</dbReference>
<evidence type="ECO:0000313" key="6">
    <source>
        <dbReference type="EMBL" id="EMR4591777.1"/>
    </source>
</evidence>
<gene>
    <name evidence="6" type="ORF">M0K77_004150</name>
    <name evidence="5" type="ORF">M0K77_RS20750</name>
</gene>
<dbReference type="GO" id="GO:0009073">
    <property type="term" value="P:aromatic amino acid family biosynthetic process"/>
    <property type="evidence" value="ECO:0007669"/>
    <property type="project" value="InterPro"/>
</dbReference>
<comment type="cofactor">
    <cofactor evidence="3">
        <name>Mn(2+)</name>
        <dbReference type="ChEBI" id="CHEBI:29035"/>
    </cofactor>
    <cofactor evidence="3">
        <name>Co(2+)</name>
        <dbReference type="ChEBI" id="CHEBI:48828"/>
    </cofactor>
    <cofactor evidence="3">
        <name>Cd(2+)</name>
        <dbReference type="ChEBI" id="CHEBI:48775"/>
    </cofactor>
    <text evidence="3">Binds 1 divalent cation per subunit. The enzyme is active with manganese, cobalt or cadmium ions.</text>
</comment>
<proteinExistence type="inferred from homology"/>
<dbReference type="InterPro" id="IPR013785">
    <property type="entry name" value="Aldolase_TIM"/>
</dbReference>
<dbReference type="InterPro" id="IPR002480">
    <property type="entry name" value="DAHP_synth_2"/>
</dbReference>
<feature type="binding site" evidence="3">
    <location>
        <position position="36"/>
    </location>
    <ligand>
        <name>phosphoenolpyruvate</name>
        <dbReference type="ChEBI" id="CHEBI:58702"/>
    </ligand>
</feature>
<sequence>MFRKKCGPNITSDTLVSLISKLNPSREKGKIVLTIRMGANIIKQKLPALIKSIQSCGEPVICMINPMHSNTKNAKEGYKTRYFTDITD</sequence>
<keyword evidence="3" id="KW-0464">Manganese</keyword>
<dbReference type="PANTHER" id="PTHR21337:SF0">
    <property type="entry name" value="PHOSPHO-2-DEHYDRO-3-DEOXYHEPTONATE ALDOLASE"/>
    <property type="match status" value="1"/>
</dbReference>
<comment type="catalytic activity">
    <reaction evidence="4">
        <text>D-erythrose 4-phosphate + phosphoenolpyruvate + H2O = 7-phospho-2-dehydro-3-deoxy-D-arabino-heptonate + phosphate</text>
        <dbReference type="Rhea" id="RHEA:14717"/>
        <dbReference type="ChEBI" id="CHEBI:15377"/>
        <dbReference type="ChEBI" id="CHEBI:16897"/>
        <dbReference type="ChEBI" id="CHEBI:43474"/>
        <dbReference type="ChEBI" id="CHEBI:58394"/>
        <dbReference type="ChEBI" id="CHEBI:58702"/>
        <dbReference type="EC" id="2.5.1.54"/>
    </reaction>
</comment>
<comment type="similarity">
    <text evidence="1 4">Belongs to the class-II DAHP synthase family.</text>
</comment>
<dbReference type="EMBL" id="ABEXCJ040000012">
    <property type="protein sequence ID" value="ELR5219590.1"/>
    <property type="molecule type" value="Genomic_DNA"/>
</dbReference>
<feature type="binding site" evidence="3">
    <location>
        <position position="68"/>
    </location>
    <ligand>
        <name>Mn(2+)</name>
        <dbReference type="ChEBI" id="CHEBI:29035"/>
    </ligand>
</feature>
<name>A0AAD2ZPJ7_PRORE</name>
<evidence type="ECO:0000256" key="3">
    <source>
        <dbReference type="PIRSR" id="PIRSR602480-1"/>
    </source>
</evidence>
<keyword evidence="3" id="KW-0170">Cobalt</keyword>
<comment type="caution">
    <text evidence="5">The sequence shown here is derived from an EMBL/GenBank/DDBJ whole genome shotgun (WGS) entry which is preliminary data.</text>
</comment>
<evidence type="ECO:0000256" key="4">
    <source>
        <dbReference type="RuleBase" id="RU363071"/>
    </source>
</evidence>
<accession>A0AAD2ZPJ7</accession>